<dbReference type="RefSeq" id="WP_020042564.1">
    <property type="nucleotide sequence ID" value="NZ_KE557283.1"/>
</dbReference>
<evidence type="ECO:0000259" key="1">
    <source>
        <dbReference type="Pfam" id="PF13304"/>
    </source>
</evidence>
<dbReference type="HOGENOM" id="CLU_034070_0_0_5"/>
<dbReference type="Proteomes" id="UP000015347">
    <property type="component" value="Unassembled WGS sequence"/>
</dbReference>
<dbReference type="EMBL" id="APVH01000050">
    <property type="protein sequence ID" value="EPX76407.1"/>
    <property type="molecule type" value="Genomic_DNA"/>
</dbReference>
<dbReference type="InterPro" id="IPR027417">
    <property type="entry name" value="P-loop_NTPase"/>
</dbReference>
<feature type="domain" description="ATPase AAA-type core" evidence="1">
    <location>
        <begin position="25"/>
        <end position="321"/>
    </location>
</feature>
<proteinExistence type="predicted"/>
<dbReference type="Pfam" id="PF13304">
    <property type="entry name" value="AAA_21"/>
    <property type="match status" value="1"/>
</dbReference>
<dbReference type="SUPFAM" id="SSF52540">
    <property type="entry name" value="P-loop containing nucleoside triphosphate hydrolases"/>
    <property type="match status" value="1"/>
</dbReference>
<accession>S9Q8R1</accession>
<dbReference type="GO" id="GO:0016887">
    <property type="term" value="F:ATP hydrolysis activity"/>
    <property type="evidence" value="ECO:0007669"/>
    <property type="project" value="InterPro"/>
</dbReference>
<keyword evidence="3" id="KW-1185">Reference proteome</keyword>
<protein>
    <recommendedName>
        <fullName evidence="1">ATPase AAA-type core domain-containing protein</fullName>
    </recommendedName>
</protein>
<comment type="caution">
    <text evidence="2">The sequence shown here is derived from an EMBL/GenBank/DDBJ whole genome shotgun (WGS) entry which is preliminary data.</text>
</comment>
<evidence type="ECO:0000313" key="2">
    <source>
        <dbReference type="EMBL" id="EPX76407.1"/>
    </source>
</evidence>
<dbReference type="PANTHER" id="PTHR43581">
    <property type="entry name" value="ATP/GTP PHOSPHATASE"/>
    <property type="match status" value="1"/>
</dbReference>
<dbReference type="AlphaFoldDB" id="S9Q8R1"/>
<dbReference type="GO" id="GO:0005524">
    <property type="term" value="F:ATP binding"/>
    <property type="evidence" value="ECO:0007669"/>
    <property type="project" value="InterPro"/>
</dbReference>
<dbReference type="PANTHER" id="PTHR43581:SF4">
    <property type="entry name" value="ATP_GTP PHOSPHATASE"/>
    <property type="match status" value="1"/>
</dbReference>
<sequence>MRVRKLSIQNFRGISHLEWQPSDGINCLVGPGDSGKSTIIDALDWCLGARRTLPVSDADFFALDVDDPIVVECVLGDLDDGLKNLDAYGAFLRGLTDEGDLEDEPGNGLETVLVLRLQIENDLAGQWQLVSPRAEDLGQARGLSWSDRVSVAPTRIGTFANQHLGWQRGSILNLLANERADASAQLAEAGRQARKSFGDSAGEQLAETLGIVDEAADELGVGVGEEARAMLDAHSLNFSGGTIALHDGNGVPLRKLGMGSSRLLIAGLQRRIAERSSIALVDEVEIGLEPHRISKFLTALGSKQAEPPMQVFMSTHSPVVLRELKSPQLGLVRAGQNHSVMPAGHTDDVQATLRSAPEGFLGLHVLICEGATEVGLLRGLDLYLSDCNRPTFQAAGGVVVDGGGVSRVYRKALPFSELLYHAAVLRDDDVQPDAADEQRFEDRAGTVFKWTVGWAFEEELFDCLSDDGIENMWEFLIGVRREEKLVEHLRNVKNGSVDIDTLLSDPDDDDRALLAKAAKKGSWLKRIDIMEEAAHRVVGPDLVNMKDDFTDVIGSVYEWAGVDYD</sequence>
<dbReference type="InterPro" id="IPR003959">
    <property type="entry name" value="ATPase_AAA_core"/>
</dbReference>
<organism evidence="2 3">
    <name type="scientific">Salipiger mucosus DSM 16094</name>
    <dbReference type="NCBI Taxonomy" id="1123237"/>
    <lineage>
        <taxon>Bacteria</taxon>
        <taxon>Pseudomonadati</taxon>
        <taxon>Pseudomonadota</taxon>
        <taxon>Alphaproteobacteria</taxon>
        <taxon>Rhodobacterales</taxon>
        <taxon>Roseobacteraceae</taxon>
        <taxon>Salipiger</taxon>
    </lineage>
</organism>
<dbReference type="eggNOG" id="COG3950">
    <property type="taxonomic scope" value="Bacteria"/>
</dbReference>
<dbReference type="InterPro" id="IPR051396">
    <property type="entry name" value="Bact_Antivir_Def_Nuclease"/>
</dbReference>
<gene>
    <name evidence="2" type="ORF">Salmuc_02909</name>
</gene>
<dbReference type="Gene3D" id="3.40.50.300">
    <property type="entry name" value="P-loop containing nucleotide triphosphate hydrolases"/>
    <property type="match status" value="2"/>
</dbReference>
<name>S9Q8R1_9RHOB</name>
<evidence type="ECO:0000313" key="3">
    <source>
        <dbReference type="Proteomes" id="UP000015347"/>
    </source>
</evidence>
<reference evidence="3" key="1">
    <citation type="journal article" date="2014" name="Stand. Genomic Sci.">
        <title>Genome sequence of the exopolysaccharide-producing Salipiger mucosus type strain (DSM 16094(T)), a moderately halophilic member of the Roseobacter clade.</title>
        <authorList>
            <person name="Riedel T."/>
            <person name="Spring S."/>
            <person name="Fiebig A."/>
            <person name="Petersen J."/>
            <person name="Kyrpides N.C."/>
            <person name="Goker M."/>
            <person name="Klenk H.P."/>
        </authorList>
    </citation>
    <scope>NUCLEOTIDE SEQUENCE [LARGE SCALE GENOMIC DNA]</scope>
    <source>
        <strain evidence="3">DSM 16094</strain>
    </source>
</reference>
<dbReference type="OrthoDB" id="9816534at2"/>
<dbReference type="STRING" id="1123237.Salmuc_02909"/>